<name>A0A813YMK4_9BILA</name>
<reference evidence="1" key="1">
    <citation type="submission" date="2021-02" db="EMBL/GenBank/DDBJ databases">
        <authorList>
            <person name="Nowell W R."/>
        </authorList>
    </citation>
    <scope>NUCLEOTIDE SEQUENCE</scope>
</reference>
<gene>
    <name evidence="1" type="ORF">GPM918_LOCUS7905</name>
    <name evidence="2" type="ORF">SRO942_LOCUS7905</name>
</gene>
<dbReference type="EMBL" id="CAJOBC010001326">
    <property type="protein sequence ID" value="CAF3671885.1"/>
    <property type="molecule type" value="Genomic_DNA"/>
</dbReference>
<evidence type="ECO:0000313" key="3">
    <source>
        <dbReference type="Proteomes" id="UP000663829"/>
    </source>
</evidence>
<evidence type="ECO:0000313" key="1">
    <source>
        <dbReference type="EMBL" id="CAF0886821.1"/>
    </source>
</evidence>
<accession>A0A813YMK4</accession>
<dbReference type="OrthoDB" id="10563675at2759"/>
<sequence length="107" mass="11961">MVHIQVSSSNLAHYELNLDQWQRQRICTKDSNEAVDLPGTLCGIQLINTIDGPACDGYNPGLWECPSGYTPRQWESEKNVISLVRICAKTMSAALGVLRIRNIETKD</sequence>
<dbReference type="Proteomes" id="UP000681722">
    <property type="component" value="Unassembled WGS sequence"/>
</dbReference>
<dbReference type="AlphaFoldDB" id="A0A813YMK4"/>
<keyword evidence="3" id="KW-1185">Reference proteome</keyword>
<organism evidence="1 3">
    <name type="scientific">Didymodactylos carnosus</name>
    <dbReference type="NCBI Taxonomy" id="1234261"/>
    <lineage>
        <taxon>Eukaryota</taxon>
        <taxon>Metazoa</taxon>
        <taxon>Spiralia</taxon>
        <taxon>Gnathifera</taxon>
        <taxon>Rotifera</taxon>
        <taxon>Eurotatoria</taxon>
        <taxon>Bdelloidea</taxon>
        <taxon>Philodinida</taxon>
        <taxon>Philodinidae</taxon>
        <taxon>Didymodactylos</taxon>
    </lineage>
</organism>
<evidence type="ECO:0000313" key="2">
    <source>
        <dbReference type="EMBL" id="CAF3671885.1"/>
    </source>
</evidence>
<proteinExistence type="predicted"/>
<dbReference type="EMBL" id="CAJNOQ010001326">
    <property type="protein sequence ID" value="CAF0886821.1"/>
    <property type="molecule type" value="Genomic_DNA"/>
</dbReference>
<protein>
    <submittedName>
        <fullName evidence="1">Uncharacterized protein</fullName>
    </submittedName>
</protein>
<comment type="caution">
    <text evidence="1">The sequence shown here is derived from an EMBL/GenBank/DDBJ whole genome shotgun (WGS) entry which is preliminary data.</text>
</comment>
<dbReference type="Proteomes" id="UP000663829">
    <property type="component" value="Unassembled WGS sequence"/>
</dbReference>